<evidence type="ECO:0000313" key="1">
    <source>
        <dbReference type="EMBL" id="KAI4554118.1"/>
    </source>
</evidence>
<sequence length="186" mass="19962">MAAGAPGAALTLCFWLAASGGCLAAGSGAAAARRLDESLAAGSVQRARCASRCLSLQITRISAFFQHFQNNGSLVWCQNHKQCSKQYPCVSWDVGLGRETISAFRAAAGPCYCGISVHLIIPSLGGRGSVTTHNWRLPCVFGEVENIPPANPPHFPQFCRTALSKCLEPCKVSWDLRKQQCQSFCE</sequence>
<keyword evidence="2" id="KW-1185">Reference proteome</keyword>
<gene>
    <name evidence="1" type="ORF">MJG53_019417</name>
</gene>
<evidence type="ECO:0000313" key="2">
    <source>
        <dbReference type="Proteomes" id="UP001057279"/>
    </source>
</evidence>
<protein>
    <submittedName>
        <fullName evidence="1">Uncharacterized protein</fullName>
    </submittedName>
</protein>
<comment type="caution">
    <text evidence="1">The sequence shown here is derived from an EMBL/GenBank/DDBJ whole genome shotgun (WGS) entry which is preliminary data.</text>
</comment>
<accession>A0ACB9U044</accession>
<dbReference type="Proteomes" id="UP001057279">
    <property type="component" value="Chromosome X"/>
</dbReference>
<reference evidence="1" key="1">
    <citation type="submission" date="2022-03" db="EMBL/GenBank/DDBJ databases">
        <title>Genomic analyses of argali, domestic sheep and their hybrids provide insights into chromosomal evolution, heterosis and genetic basis of agronomic traits.</title>
        <authorList>
            <person name="Li M."/>
        </authorList>
    </citation>
    <scope>NUCLEOTIDE SEQUENCE</scope>
    <source>
        <strain evidence="1">F1 hybrid</strain>
    </source>
</reference>
<dbReference type="EMBL" id="CM043025">
    <property type="protein sequence ID" value="KAI4554118.1"/>
    <property type="molecule type" value="Genomic_DNA"/>
</dbReference>
<proteinExistence type="predicted"/>
<feature type="non-terminal residue" evidence="1">
    <location>
        <position position="186"/>
    </location>
</feature>
<organism evidence="1 2">
    <name type="scientific">Ovis ammon polii x Ovis aries</name>
    <dbReference type="NCBI Taxonomy" id="2918886"/>
    <lineage>
        <taxon>Eukaryota</taxon>
        <taxon>Metazoa</taxon>
        <taxon>Chordata</taxon>
        <taxon>Craniata</taxon>
        <taxon>Vertebrata</taxon>
        <taxon>Euteleostomi</taxon>
        <taxon>Mammalia</taxon>
        <taxon>Eutheria</taxon>
        <taxon>Laurasiatheria</taxon>
        <taxon>Artiodactyla</taxon>
        <taxon>Ruminantia</taxon>
        <taxon>Pecora</taxon>
        <taxon>Bovidae</taxon>
        <taxon>Caprinae</taxon>
        <taxon>Ovis</taxon>
    </lineage>
</organism>
<name>A0ACB9U044_9CETA</name>